<evidence type="ECO:0000313" key="2">
    <source>
        <dbReference type="EMBL" id="PPK77684.1"/>
    </source>
</evidence>
<protein>
    <submittedName>
        <fullName evidence="2">Uncharacterized protein</fullName>
    </submittedName>
</protein>
<comment type="caution">
    <text evidence="2">The sequence shown here is derived from an EMBL/GenBank/DDBJ whole genome shotgun (WGS) entry which is preliminary data.</text>
</comment>
<sequence length="313" mass="35947">MNQNTPTTTDIRRFGYYIPKPTGTMDIVVHGRVASEKNLTEFHEVISVIFKLQPIIFSFNVVERNYQELTDSIQELRSQLDNSLATNAEPISLIMDRNILIIQKISNFLSSATAFLAQTETQLRNVYKKGSPELNAWNEKRHKIHADNFSYFFLYELRNFNQHCSLPFSSLNIAGERVSENASMLFNINTMILRDGLFNIGFTWGEKNTKRILEQAAPEFELLPLIPEYFHFLSQLCLDAVQLQSVQLAGCASYFDVLHRTLKIPAGAVPVIYIGESTSKETPPSRREIIPMMQFKYLLREYSKLINMCETAL</sequence>
<evidence type="ECO:0000256" key="1">
    <source>
        <dbReference type="SAM" id="Coils"/>
    </source>
</evidence>
<reference evidence="2 3" key="1">
    <citation type="submission" date="2018-02" db="EMBL/GenBank/DDBJ databases">
        <title>Subsurface microbial communities from deep shales in Ohio and West Virginia, USA.</title>
        <authorList>
            <person name="Wrighton K."/>
        </authorList>
    </citation>
    <scope>NUCLEOTIDE SEQUENCE [LARGE SCALE GENOMIC DNA]</scope>
    <source>
        <strain evidence="2 3">OWC-DMM</strain>
    </source>
</reference>
<dbReference type="AlphaFoldDB" id="A0A2S6HJL6"/>
<name>A0A2S6HJL6_9GAMM</name>
<gene>
    <name evidence="2" type="ORF">B0F87_10162</name>
</gene>
<keyword evidence="1" id="KW-0175">Coiled coil</keyword>
<dbReference type="EMBL" id="PTIZ01000001">
    <property type="protein sequence ID" value="PPK77684.1"/>
    <property type="molecule type" value="Genomic_DNA"/>
</dbReference>
<feature type="coiled-coil region" evidence="1">
    <location>
        <begin position="59"/>
        <end position="86"/>
    </location>
</feature>
<accession>A0A2S6HJL6</accession>
<dbReference type="Proteomes" id="UP000240010">
    <property type="component" value="Unassembled WGS sequence"/>
</dbReference>
<proteinExistence type="predicted"/>
<evidence type="ECO:0000313" key="3">
    <source>
        <dbReference type="Proteomes" id="UP000240010"/>
    </source>
</evidence>
<organism evidence="2 3">
    <name type="scientific">Methylobacter tundripaludum</name>
    <dbReference type="NCBI Taxonomy" id="173365"/>
    <lineage>
        <taxon>Bacteria</taxon>
        <taxon>Pseudomonadati</taxon>
        <taxon>Pseudomonadota</taxon>
        <taxon>Gammaproteobacteria</taxon>
        <taxon>Methylococcales</taxon>
        <taxon>Methylococcaceae</taxon>
        <taxon>Methylobacter</taxon>
    </lineage>
</organism>